<dbReference type="PANTHER" id="PTHR48258">
    <property type="entry name" value="DUF4218 DOMAIN-CONTAINING PROTEIN-RELATED"/>
    <property type="match status" value="1"/>
</dbReference>
<evidence type="ECO:0000256" key="1">
    <source>
        <dbReference type="SAM" id="MobiDB-lite"/>
    </source>
</evidence>
<protein>
    <recommendedName>
        <fullName evidence="4">DUF4216 domain-containing protein</fullName>
    </recommendedName>
</protein>
<dbReference type="PANTHER" id="PTHR48258:SF5">
    <property type="match status" value="1"/>
</dbReference>
<dbReference type="EMBL" id="CP133623">
    <property type="protein sequence ID" value="WMV58717.1"/>
    <property type="molecule type" value="Genomic_DNA"/>
</dbReference>
<dbReference type="AlphaFoldDB" id="A0AAF0V5L7"/>
<accession>A0AAF0V5L7</accession>
<evidence type="ECO:0008006" key="4">
    <source>
        <dbReference type="Google" id="ProtNLM"/>
    </source>
</evidence>
<proteinExistence type="predicted"/>
<feature type="region of interest" description="Disordered" evidence="1">
    <location>
        <begin position="253"/>
        <end position="274"/>
    </location>
</feature>
<gene>
    <name evidence="2" type="ORF">MTR67_052102</name>
</gene>
<sequence length="274" mass="31421">MRGMILDAFGGCTEFIDSEINERGEMEPNVQENAYHLSENQPHKDMDKFERLMKEVNELEATSNIIKDDRVLAQGPSFIARRFIAFNVNNEYRFRTKQSEEFKETQNSGVMVVSKTKSYARSCDNALKSANITYYGRGVKDDELGFTLVNFSRLEDIGNRKRHEPFIFAEHDHQAIFIKDHVAHEWFVPRLIKPRDIFYMGDENSVQLESSMQSDLTDLSLLETACVAEYECDDWVRSGLDGIVIETNLHSHASTNDGEANVEGRNDIENESDS</sequence>
<keyword evidence="3" id="KW-1185">Reference proteome</keyword>
<name>A0AAF0V5L7_SOLVR</name>
<dbReference type="Proteomes" id="UP001234989">
    <property type="component" value="Chromosome 12"/>
</dbReference>
<evidence type="ECO:0000313" key="3">
    <source>
        <dbReference type="Proteomes" id="UP001234989"/>
    </source>
</evidence>
<evidence type="ECO:0000313" key="2">
    <source>
        <dbReference type="EMBL" id="WMV58717.1"/>
    </source>
</evidence>
<reference evidence="2" key="1">
    <citation type="submission" date="2023-08" db="EMBL/GenBank/DDBJ databases">
        <title>A de novo genome assembly of Solanum verrucosum Schlechtendal, a Mexican diploid species geographically isolated from the other diploid A-genome species in potato relatives.</title>
        <authorList>
            <person name="Hosaka K."/>
        </authorList>
    </citation>
    <scope>NUCLEOTIDE SEQUENCE</scope>
    <source>
        <tissue evidence="2">Young leaves</tissue>
    </source>
</reference>
<organism evidence="2 3">
    <name type="scientific">Solanum verrucosum</name>
    <dbReference type="NCBI Taxonomy" id="315347"/>
    <lineage>
        <taxon>Eukaryota</taxon>
        <taxon>Viridiplantae</taxon>
        <taxon>Streptophyta</taxon>
        <taxon>Embryophyta</taxon>
        <taxon>Tracheophyta</taxon>
        <taxon>Spermatophyta</taxon>
        <taxon>Magnoliopsida</taxon>
        <taxon>eudicotyledons</taxon>
        <taxon>Gunneridae</taxon>
        <taxon>Pentapetalae</taxon>
        <taxon>asterids</taxon>
        <taxon>lamiids</taxon>
        <taxon>Solanales</taxon>
        <taxon>Solanaceae</taxon>
        <taxon>Solanoideae</taxon>
        <taxon>Solaneae</taxon>
        <taxon>Solanum</taxon>
    </lineage>
</organism>